<dbReference type="InterPro" id="IPR036852">
    <property type="entry name" value="Peptidase_S8/S53_dom_sf"/>
</dbReference>
<dbReference type="PANTHER" id="PTHR43399">
    <property type="entry name" value="SUBTILISIN-RELATED"/>
    <property type="match status" value="1"/>
</dbReference>
<dbReference type="PROSITE" id="PS00137">
    <property type="entry name" value="SUBTILASE_HIS"/>
    <property type="match status" value="1"/>
</dbReference>
<dbReference type="STRING" id="479434.Sthe_0138"/>
<feature type="active site" description="Charge relay system" evidence="5">
    <location>
        <position position="406"/>
    </location>
</feature>
<dbReference type="EMBL" id="CP001823">
    <property type="protein sequence ID" value="ACZ37577.1"/>
    <property type="molecule type" value="Genomic_DNA"/>
</dbReference>
<protein>
    <submittedName>
        <fullName evidence="9">Peptidase S8 and S53 subtilisin kexin sedolisin</fullName>
    </submittedName>
</protein>
<evidence type="ECO:0000256" key="5">
    <source>
        <dbReference type="PROSITE-ProRule" id="PRU01240"/>
    </source>
</evidence>
<feature type="chain" id="PRO_5003021099" evidence="7">
    <location>
        <begin position="25"/>
        <end position="464"/>
    </location>
</feature>
<dbReference type="InterPro" id="IPR015500">
    <property type="entry name" value="Peptidase_S8_subtilisin-rel"/>
</dbReference>
<evidence type="ECO:0000256" key="6">
    <source>
        <dbReference type="RuleBase" id="RU003355"/>
    </source>
</evidence>
<evidence type="ECO:0000313" key="10">
    <source>
        <dbReference type="Proteomes" id="UP000002027"/>
    </source>
</evidence>
<dbReference type="InterPro" id="IPR023828">
    <property type="entry name" value="Peptidase_S8_Ser-AS"/>
</dbReference>
<dbReference type="PRINTS" id="PR00723">
    <property type="entry name" value="SUBTILISIN"/>
</dbReference>
<reference evidence="10" key="1">
    <citation type="submission" date="2009-11" db="EMBL/GenBank/DDBJ databases">
        <title>The complete chromosome 1 of Sphaerobacter thermophilus DSM 20745.</title>
        <authorList>
            <person name="Lucas S."/>
            <person name="Copeland A."/>
            <person name="Lapidus A."/>
            <person name="Glavina del Rio T."/>
            <person name="Dalin E."/>
            <person name="Tice H."/>
            <person name="Bruce D."/>
            <person name="Goodwin L."/>
            <person name="Pitluck S."/>
            <person name="Kyrpides N."/>
            <person name="Mavromatis K."/>
            <person name="Ivanova N."/>
            <person name="Mikhailova N."/>
            <person name="LaButti K.M."/>
            <person name="Clum A."/>
            <person name="Sun H.I."/>
            <person name="Brettin T."/>
            <person name="Detter J.C."/>
            <person name="Han C."/>
            <person name="Larimer F."/>
            <person name="Land M."/>
            <person name="Hauser L."/>
            <person name="Markowitz V."/>
            <person name="Cheng J.F."/>
            <person name="Hugenholtz P."/>
            <person name="Woyke T."/>
            <person name="Wu D."/>
            <person name="Steenblock K."/>
            <person name="Schneider S."/>
            <person name="Pukall R."/>
            <person name="Goeker M."/>
            <person name="Klenk H.P."/>
            <person name="Eisen J.A."/>
        </authorList>
    </citation>
    <scope>NUCLEOTIDE SEQUENCE [LARGE SCALE GENOMIC DNA]</scope>
    <source>
        <strain evidence="10">ATCC 49802 / DSM 20745 / S 6022</strain>
    </source>
</reference>
<dbReference type="InterPro" id="IPR000209">
    <property type="entry name" value="Peptidase_S8/S53_dom"/>
</dbReference>
<dbReference type="AlphaFoldDB" id="D1C639"/>
<evidence type="ECO:0000256" key="7">
    <source>
        <dbReference type="SAM" id="SignalP"/>
    </source>
</evidence>
<dbReference type="Proteomes" id="UP000002027">
    <property type="component" value="Chromosome 1"/>
</dbReference>
<dbReference type="Gene3D" id="3.40.50.200">
    <property type="entry name" value="Peptidase S8/S53 domain"/>
    <property type="match status" value="1"/>
</dbReference>
<reference evidence="9 10" key="2">
    <citation type="journal article" date="2010" name="Stand. Genomic Sci.">
        <title>Complete genome sequence of Desulfohalobium retbaense type strain (HR(100)).</title>
        <authorList>
            <person name="Spring S."/>
            <person name="Nolan M."/>
            <person name="Lapidus A."/>
            <person name="Glavina Del Rio T."/>
            <person name="Copeland A."/>
            <person name="Tice H."/>
            <person name="Cheng J.F."/>
            <person name="Lucas S."/>
            <person name="Land M."/>
            <person name="Chen F."/>
            <person name="Bruce D."/>
            <person name="Goodwin L."/>
            <person name="Pitluck S."/>
            <person name="Ivanova N."/>
            <person name="Mavromatis K."/>
            <person name="Mikhailova N."/>
            <person name="Pati A."/>
            <person name="Chen A."/>
            <person name="Palaniappan K."/>
            <person name="Hauser L."/>
            <person name="Chang Y.J."/>
            <person name="Jeffries C.D."/>
            <person name="Munk C."/>
            <person name="Kiss H."/>
            <person name="Chain P."/>
            <person name="Han C."/>
            <person name="Brettin T."/>
            <person name="Detter J.C."/>
            <person name="Schuler E."/>
            <person name="Goker M."/>
            <person name="Rohde M."/>
            <person name="Bristow J."/>
            <person name="Eisen J.A."/>
            <person name="Markowitz V."/>
            <person name="Hugenholtz P."/>
            <person name="Kyrpides N.C."/>
            <person name="Klenk H.P."/>
        </authorList>
    </citation>
    <scope>NUCLEOTIDE SEQUENCE [LARGE SCALE GENOMIC DNA]</scope>
    <source>
        <strain evidence="10">ATCC 49802 / DSM 20745 / S 6022</strain>
    </source>
</reference>
<keyword evidence="7" id="KW-0732">Signal</keyword>
<dbReference type="InterPro" id="IPR023827">
    <property type="entry name" value="Peptidase_S8_Asp-AS"/>
</dbReference>
<feature type="signal peptide" evidence="7">
    <location>
        <begin position="1"/>
        <end position="24"/>
    </location>
</feature>
<dbReference type="GO" id="GO:0004252">
    <property type="term" value="F:serine-type endopeptidase activity"/>
    <property type="evidence" value="ECO:0007669"/>
    <property type="project" value="UniProtKB-UniRule"/>
</dbReference>
<dbReference type="InterPro" id="IPR051048">
    <property type="entry name" value="Peptidase_S8/S53_subtilisin"/>
</dbReference>
<dbReference type="RefSeq" id="WP_012870625.1">
    <property type="nucleotide sequence ID" value="NC_013523.1"/>
</dbReference>
<dbReference type="PROSITE" id="PS00136">
    <property type="entry name" value="SUBTILASE_ASP"/>
    <property type="match status" value="1"/>
</dbReference>
<dbReference type="InParanoid" id="D1C639"/>
<keyword evidence="10" id="KW-1185">Reference proteome</keyword>
<evidence type="ECO:0000313" key="9">
    <source>
        <dbReference type="EMBL" id="ACZ37577.1"/>
    </source>
</evidence>
<evidence type="ECO:0000259" key="8">
    <source>
        <dbReference type="Pfam" id="PF00082"/>
    </source>
</evidence>
<dbReference type="eggNOG" id="COG1404">
    <property type="taxonomic scope" value="Bacteria"/>
</dbReference>
<accession>D1C639</accession>
<dbReference type="HOGENOM" id="CLU_011263_15_6_0"/>
<dbReference type="PROSITE" id="PS00138">
    <property type="entry name" value="SUBTILASE_SER"/>
    <property type="match status" value="1"/>
</dbReference>
<feature type="domain" description="Peptidase S8/S53" evidence="8">
    <location>
        <begin position="143"/>
        <end position="455"/>
    </location>
</feature>
<comment type="similarity">
    <text evidence="1 5 6">Belongs to the peptidase S8 family.</text>
</comment>
<name>D1C639_SPHTD</name>
<evidence type="ECO:0000256" key="4">
    <source>
        <dbReference type="ARBA" id="ARBA00022825"/>
    </source>
</evidence>
<evidence type="ECO:0000256" key="2">
    <source>
        <dbReference type="ARBA" id="ARBA00022670"/>
    </source>
</evidence>
<organism evidence="9 10">
    <name type="scientific">Sphaerobacter thermophilus (strain ATCC 49802 / DSM 20745 / KCCM 41009 / NCIMB 13125 / S 6022)</name>
    <dbReference type="NCBI Taxonomy" id="479434"/>
    <lineage>
        <taxon>Bacteria</taxon>
        <taxon>Pseudomonadati</taxon>
        <taxon>Thermomicrobiota</taxon>
        <taxon>Thermomicrobia</taxon>
        <taxon>Sphaerobacterales</taxon>
        <taxon>Sphaerobacterineae</taxon>
        <taxon>Sphaerobacteraceae</taxon>
        <taxon>Sphaerobacter</taxon>
    </lineage>
</organism>
<dbReference type="OrthoDB" id="9798386at2"/>
<feature type="active site" description="Charge relay system" evidence="5">
    <location>
        <position position="190"/>
    </location>
</feature>
<keyword evidence="2 5" id="KW-0645">Protease</keyword>
<dbReference type="InterPro" id="IPR022398">
    <property type="entry name" value="Peptidase_S8_His-AS"/>
</dbReference>
<feature type="active site" description="Charge relay system" evidence="5">
    <location>
        <position position="152"/>
    </location>
</feature>
<evidence type="ECO:0000256" key="1">
    <source>
        <dbReference type="ARBA" id="ARBA00011073"/>
    </source>
</evidence>
<dbReference type="GO" id="GO:0006508">
    <property type="term" value="P:proteolysis"/>
    <property type="evidence" value="ECO:0007669"/>
    <property type="project" value="UniProtKB-KW"/>
</dbReference>
<keyword evidence="3 5" id="KW-0378">Hydrolase</keyword>
<sequence>MRRILTLAVLLALTLSQLALPASAAGPARSYLILTQGNNIPPGLASQVESQGGTVTRAIPEVGVLVAQSADAGFASKAARLGGVRSVVPNVKLRWTQPVAPVTLSAAEAAAIEADGVTDPFLALQWGHTAVKAQEAWAKGVRGAGVRVAVLDTGIDASHPDLAGQVNQELSISFVPGEDWTHTPGTGFSHGTHVAGTIAAAADGSGAVGIAPEAELVGVKVLSDAEGTGTFEAVIAGIVYAANIDADIINMSLGAVLARSGYCDEEGCVSAREVQELMTALGRATTYAYQQGTTIIASAGNDAINGDKDKDGLHVPSDAPHVLSISATGPLGWALDPSTDLDVPAFYTNYGRSVIDFAAPGGNVDFALEESGLLCFVAGALAPCWVFDLVFSTIEDGGYGWAAGTSMAAPHVSGVAALIISQNGGSMKPQHVERDLRAAADDLGQPGNDPFYGKGRVNAERAIR</sequence>
<evidence type="ECO:0000256" key="3">
    <source>
        <dbReference type="ARBA" id="ARBA00022801"/>
    </source>
</evidence>
<gene>
    <name evidence="9" type="ordered locus">Sthe_0138</name>
</gene>
<dbReference type="SUPFAM" id="SSF52743">
    <property type="entry name" value="Subtilisin-like"/>
    <property type="match status" value="1"/>
</dbReference>
<dbReference type="PANTHER" id="PTHR43399:SF4">
    <property type="entry name" value="CELL WALL-ASSOCIATED PROTEASE"/>
    <property type="match status" value="1"/>
</dbReference>
<dbReference type="KEGG" id="sti:Sthe_0138"/>
<dbReference type="Pfam" id="PF00082">
    <property type="entry name" value="Peptidase_S8"/>
    <property type="match status" value="1"/>
</dbReference>
<keyword evidence="4 5" id="KW-0720">Serine protease</keyword>
<dbReference type="FunCoup" id="D1C639">
    <property type="interactions" value="268"/>
</dbReference>
<proteinExistence type="inferred from homology"/>
<dbReference type="PROSITE" id="PS51892">
    <property type="entry name" value="SUBTILASE"/>
    <property type="match status" value="1"/>
</dbReference>